<dbReference type="GO" id="GO:0003677">
    <property type="term" value="F:DNA binding"/>
    <property type="evidence" value="ECO:0007669"/>
    <property type="project" value="InterPro"/>
</dbReference>
<protein>
    <recommendedName>
        <fullName evidence="1">Sugar fermentation stimulation protein homolog</fullName>
    </recommendedName>
</protein>
<evidence type="ECO:0000313" key="5">
    <source>
        <dbReference type="Proteomes" id="UP000798488"/>
    </source>
</evidence>
<name>A0A9D3AZM3_9FIRM</name>
<dbReference type="NCBIfam" id="TIGR00230">
    <property type="entry name" value="sfsA"/>
    <property type="match status" value="1"/>
</dbReference>
<organism evidence="4 5">
    <name type="scientific">Sporotomaculum syntrophicum</name>
    <dbReference type="NCBI Taxonomy" id="182264"/>
    <lineage>
        <taxon>Bacteria</taxon>
        <taxon>Bacillati</taxon>
        <taxon>Bacillota</taxon>
        <taxon>Clostridia</taxon>
        <taxon>Eubacteriales</taxon>
        <taxon>Desulfallaceae</taxon>
        <taxon>Sporotomaculum</taxon>
    </lineage>
</organism>
<sequence>MCGLLLPSDLIEATFLARPNRFTALIDLAGREVAAHVPSTGRMRELLVPGAIVYLQPSNSWTRRTKFTLLLVKYQGIWVSIDSLLPNRLFYHMIMRGVLPEFKEFTSARREFRYRDGRIDFWLGSDHSQCLVEVKYVTLVENGEARFPDAPTKRGARHINELSLARSEGYRTAVIFIVQREDGVYFKPNDTSDPLFGQALRSAKHNGVEVYAFCCQVNKREITLKGQIPVKL</sequence>
<evidence type="ECO:0000259" key="3">
    <source>
        <dbReference type="Pfam" id="PF17746"/>
    </source>
</evidence>
<dbReference type="Proteomes" id="UP000798488">
    <property type="component" value="Unassembled WGS sequence"/>
</dbReference>
<dbReference type="Pfam" id="PF03749">
    <property type="entry name" value="SfsA"/>
    <property type="match status" value="1"/>
</dbReference>
<dbReference type="PANTHER" id="PTHR30545">
    <property type="entry name" value="SUGAR FERMENTATION STIMULATION PROTEIN A"/>
    <property type="match status" value="1"/>
</dbReference>
<evidence type="ECO:0000259" key="2">
    <source>
        <dbReference type="Pfam" id="PF03749"/>
    </source>
</evidence>
<dbReference type="AlphaFoldDB" id="A0A9D3AZM3"/>
<dbReference type="RefSeq" id="WP_243152868.1">
    <property type="nucleotide sequence ID" value="NZ_LSRS01000001.1"/>
</dbReference>
<dbReference type="CDD" id="cd22359">
    <property type="entry name" value="SfsA-like_bacterial"/>
    <property type="match status" value="1"/>
</dbReference>
<gene>
    <name evidence="1 4" type="primary">sfsA</name>
    <name evidence="4" type="ORF">SPSYN_00400</name>
</gene>
<dbReference type="InterPro" id="IPR040452">
    <property type="entry name" value="SfsA_C"/>
</dbReference>
<proteinExistence type="inferred from homology"/>
<evidence type="ECO:0000256" key="1">
    <source>
        <dbReference type="HAMAP-Rule" id="MF_00095"/>
    </source>
</evidence>
<dbReference type="InterPro" id="IPR005224">
    <property type="entry name" value="SfsA"/>
</dbReference>
<dbReference type="HAMAP" id="MF_00095">
    <property type="entry name" value="SfsA"/>
    <property type="match status" value="1"/>
</dbReference>
<feature type="domain" description="SfsA N-terminal OB" evidence="3">
    <location>
        <begin position="16"/>
        <end position="81"/>
    </location>
</feature>
<dbReference type="Gene3D" id="3.40.1350.60">
    <property type="match status" value="1"/>
</dbReference>
<evidence type="ECO:0000313" key="4">
    <source>
        <dbReference type="EMBL" id="KAF1086681.1"/>
    </source>
</evidence>
<dbReference type="EMBL" id="LSRS01000001">
    <property type="protein sequence ID" value="KAF1086681.1"/>
    <property type="molecule type" value="Genomic_DNA"/>
</dbReference>
<reference evidence="4" key="1">
    <citation type="submission" date="2016-02" db="EMBL/GenBank/DDBJ databases">
        <title>Draft Genome Sequence of Sporotomaculum syntrophicum Strain FB, a Syntrophic Benzoate Degrader.</title>
        <authorList>
            <person name="Nobu M.K."/>
            <person name="Narihiro T."/>
            <person name="Qiu Y.-L."/>
            <person name="Ohashi A."/>
            <person name="Liu W.-T."/>
            <person name="Yuji S."/>
        </authorList>
    </citation>
    <scope>NUCLEOTIDE SEQUENCE</scope>
    <source>
        <strain evidence="4">FB</strain>
    </source>
</reference>
<dbReference type="Pfam" id="PF17746">
    <property type="entry name" value="SfsA_N"/>
    <property type="match status" value="1"/>
</dbReference>
<dbReference type="PANTHER" id="PTHR30545:SF2">
    <property type="entry name" value="SUGAR FERMENTATION STIMULATION PROTEIN A"/>
    <property type="match status" value="1"/>
</dbReference>
<keyword evidence="5" id="KW-1185">Reference proteome</keyword>
<dbReference type="Gene3D" id="2.40.50.580">
    <property type="match status" value="1"/>
</dbReference>
<accession>A0A9D3AZM3</accession>
<feature type="domain" description="Sugar fermentation stimulation protein C-terminal" evidence="2">
    <location>
        <begin position="85"/>
        <end position="220"/>
    </location>
</feature>
<comment type="similarity">
    <text evidence="1">Belongs to the SfsA family.</text>
</comment>
<comment type="caution">
    <text evidence="4">The sequence shown here is derived from an EMBL/GenBank/DDBJ whole genome shotgun (WGS) entry which is preliminary data.</text>
</comment>
<dbReference type="InterPro" id="IPR041465">
    <property type="entry name" value="SfsA_N"/>
</dbReference>